<gene>
    <name evidence="2" type="ORF">ACFP3M_07280</name>
</gene>
<reference evidence="3" key="1">
    <citation type="journal article" date="2019" name="Int. J. Syst. Evol. Microbiol.">
        <title>The Global Catalogue of Microorganisms (GCM) 10K type strain sequencing project: providing services to taxonomists for standard genome sequencing and annotation.</title>
        <authorList>
            <consortium name="The Broad Institute Genomics Platform"/>
            <consortium name="The Broad Institute Genome Sequencing Center for Infectious Disease"/>
            <person name="Wu L."/>
            <person name="Ma J."/>
        </authorList>
    </citation>
    <scope>NUCLEOTIDE SEQUENCE [LARGE SCALE GENOMIC DNA]</scope>
    <source>
        <strain evidence="3">CGMCC 1.15809</strain>
    </source>
</reference>
<feature type="compositionally biased region" description="Gly residues" evidence="1">
    <location>
        <begin position="162"/>
        <end position="173"/>
    </location>
</feature>
<organism evidence="2 3">
    <name type="scientific">Streptomyces ramulosus</name>
    <dbReference type="NCBI Taxonomy" id="47762"/>
    <lineage>
        <taxon>Bacteria</taxon>
        <taxon>Bacillati</taxon>
        <taxon>Actinomycetota</taxon>
        <taxon>Actinomycetes</taxon>
        <taxon>Kitasatosporales</taxon>
        <taxon>Streptomycetaceae</taxon>
        <taxon>Streptomyces</taxon>
    </lineage>
</organism>
<evidence type="ECO:0000313" key="2">
    <source>
        <dbReference type="EMBL" id="MFC5892617.1"/>
    </source>
</evidence>
<feature type="region of interest" description="Disordered" evidence="1">
    <location>
        <begin position="130"/>
        <end position="261"/>
    </location>
</feature>
<dbReference type="EMBL" id="JBHSPW010000003">
    <property type="protein sequence ID" value="MFC5892617.1"/>
    <property type="molecule type" value="Genomic_DNA"/>
</dbReference>
<dbReference type="RefSeq" id="WP_345079991.1">
    <property type="nucleotide sequence ID" value="NZ_BAAAWG010000005.1"/>
</dbReference>
<evidence type="ECO:0000256" key="1">
    <source>
        <dbReference type="SAM" id="MobiDB-lite"/>
    </source>
</evidence>
<dbReference type="InterPro" id="IPR036689">
    <property type="entry name" value="ESAT-6-like_sf"/>
</dbReference>
<comment type="caution">
    <text evidence="2">The sequence shown here is derived from an EMBL/GenBank/DDBJ whole genome shotgun (WGS) entry which is preliminary data.</text>
</comment>
<proteinExistence type="predicted"/>
<keyword evidence="3" id="KW-1185">Reference proteome</keyword>
<feature type="compositionally biased region" description="Basic and acidic residues" evidence="1">
    <location>
        <begin position="204"/>
        <end position="222"/>
    </location>
</feature>
<feature type="compositionally biased region" description="Low complexity" evidence="1">
    <location>
        <begin position="223"/>
        <end position="249"/>
    </location>
</feature>
<name>A0ABW1FF99_9ACTN</name>
<dbReference type="Proteomes" id="UP001596241">
    <property type="component" value="Unassembled WGS sequence"/>
</dbReference>
<accession>A0ABW1FF99</accession>
<dbReference type="Gene3D" id="1.10.287.1060">
    <property type="entry name" value="ESAT-6-like"/>
    <property type="match status" value="1"/>
</dbReference>
<protein>
    <submittedName>
        <fullName evidence="2">WXG100 family type VII secretion target</fullName>
    </submittedName>
</protein>
<dbReference type="Pfam" id="PF06013">
    <property type="entry name" value="WXG100"/>
    <property type="match status" value="1"/>
</dbReference>
<dbReference type="InterPro" id="IPR010310">
    <property type="entry name" value="T7SS_ESAT-6-like"/>
</dbReference>
<feature type="compositionally biased region" description="Basic and acidic residues" evidence="1">
    <location>
        <begin position="85"/>
        <end position="94"/>
    </location>
</feature>
<evidence type="ECO:0000313" key="3">
    <source>
        <dbReference type="Proteomes" id="UP001596241"/>
    </source>
</evidence>
<feature type="region of interest" description="Disordered" evidence="1">
    <location>
        <begin position="79"/>
        <end position="108"/>
    </location>
</feature>
<dbReference type="SUPFAM" id="SSF140453">
    <property type="entry name" value="EsxAB dimer-like"/>
    <property type="match status" value="1"/>
</dbReference>
<feature type="compositionally biased region" description="Gly residues" evidence="1">
    <location>
        <begin position="130"/>
        <end position="140"/>
    </location>
</feature>
<sequence length="261" mass="25319">MTGRGNPEALHEAAAGWREMGGHLDGMLRELDTHVARAAAADWHGPAGEAFAADWHRLKRSVDDALPVFELAAADLDSAASRPAAPEHDGEAKDAPAPAAPAAGSPDGSRDLMYGVMALGQLGNALGGFARGRKGGGGQGNRPPLKGEWAVSDAPAGPDPFGPGGSRRGGAGVAKGARTPDTAASGTAGATNAAPAGKGPGGADPKDPKDAKDPKGAADAKTAKGAAATGPAPAATPGAGPADAAPSGGVRPDVGRHGAFG</sequence>
<feature type="compositionally biased region" description="Low complexity" evidence="1">
    <location>
        <begin position="174"/>
        <end position="197"/>
    </location>
</feature>